<evidence type="ECO:0000256" key="2">
    <source>
        <dbReference type="ARBA" id="ARBA00023239"/>
    </source>
</evidence>
<proteinExistence type="predicted"/>
<dbReference type="GO" id="GO:0061928">
    <property type="term" value="F:glutathione specific gamma-glutamylcyclotransferase activity"/>
    <property type="evidence" value="ECO:0007669"/>
    <property type="project" value="UniProtKB-EC"/>
</dbReference>
<dbReference type="InterPro" id="IPR013024">
    <property type="entry name" value="GGCT-like"/>
</dbReference>
<dbReference type="OrthoDB" id="9795692at2"/>
<protein>
    <recommendedName>
        <fullName evidence="1">glutathione-specific gamma-glutamylcyclotransferase</fullName>
        <ecNumber evidence="1">4.3.2.7</ecNumber>
    </recommendedName>
</protein>
<dbReference type="EMBL" id="JTJC03000002">
    <property type="protein sequence ID" value="NHC35276.1"/>
    <property type="molecule type" value="Genomic_DNA"/>
</dbReference>
<dbReference type="CDD" id="cd06661">
    <property type="entry name" value="GGCT_like"/>
    <property type="match status" value="1"/>
</dbReference>
<dbReference type="EC" id="4.3.2.7" evidence="1"/>
<sequence length="221" mass="24587">MILNRAYLESGLLQKAIAQSKLGKHLLSEAELQASIQQTLARQKPNSDIWLFAYGSLIWNPIFHFAEYRTGTIYGLHRRFCLWTPLGRGTPDNPGLVLGLDRGGSCRGIAYRIAAANVMSELTIVWRREMIVGSYVPTWVKFYHDKQVVEAIAFVVNRHRSGYAGNISFDATVDTLATAKGELGSSADYLFQTVDGLNSVGIKDKPLLCLRDRVIAKQQGI</sequence>
<reference evidence="3 4" key="1">
    <citation type="journal article" date="2015" name="Genome Announc.">
        <title>Draft Genome Sequence of the Terrestrial Cyanobacterium Scytonema millei VB511283, Isolated from Eastern India.</title>
        <authorList>
            <person name="Sen D."/>
            <person name="Chandrababunaidu M.M."/>
            <person name="Singh D."/>
            <person name="Sanghi N."/>
            <person name="Ghorai A."/>
            <person name="Mishra G.P."/>
            <person name="Madduluri M."/>
            <person name="Adhikary S.P."/>
            <person name="Tripathy S."/>
        </authorList>
    </citation>
    <scope>NUCLEOTIDE SEQUENCE [LARGE SCALE GENOMIC DNA]</scope>
    <source>
        <strain evidence="3 4">VB511283</strain>
    </source>
</reference>
<keyword evidence="4" id="KW-1185">Reference proteome</keyword>
<dbReference type="InterPro" id="IPR006840">
    <property type="entry name" value="ChaC"/>
</dbReference>
<gene>
    <name evidence="3" type="ORF">QH73_0011470</name>
</gene>
<comment type="caution">
    <text evidence="3">The sequence shown here is derived from an EMBL/GenBank/DDBJ whole genome shotgun (WGS) entry which is preliminary data.</text>
</comment>
<organism evidence="3 4">
    <name type="scientific">Scytonema millei VB511283</name>
    <dbReference type="NCBI Taxonomy" id="1245923"/>
    <lineage>
        <taxon>Bacteria</taxon>
        <taxon>Bacillati</taxon>
        <taxon>Cyanobacteriota</taxon>
        <taxon>Cyanophyceae</taxon>
        <taxon>Nostocales</taxon>
        <taxon>Scytonemataceae</taxon>
        <taxon>Scytonema</taxon>
    </lineage>
</organism>
<evidence type="ECO:0000313" key="4">
    <source>
        <dbReference type="Proteomes" id="UP000031532"/>
    </source>
</evidence>
<accession>A0A9X5E4T0</accession>
<name>A0A9X5E4T0_9CYAN</name>
<dbReference type="PANTHER" id="PTHR12192:SF2">
    <property type="entry name" value="GLUTATHIONE-SPECIFIC GAMMA-GLUTAMYLCYCLOTRANSFERASE 2"/>
    <property type="match status" value="1"/>
</dbReference>
<dbReference type="AlphaFoldDB" id="A0A9X5E4T0"/>
<dbReference type="Gene3D" id="3.10.490.10">
    <property type="entry name" value="Gamma-glutamyl cyclotransferase-like"/>
    <property type="match status" value="1"/>
</dbReference>
<dbReference type="PANTHER" id="PTHR12192">
    <property type="entry name" value="CATION TRANSPORT PROTEIN CHAC-RELATED"/>
    <property type="match status" value="1"/>
</dbReference>
<evidence type="ECO:0000256" key="1">
    <source>
        <dbReference type="ARBA" id="ARBA00012344"/>
    </source>
</evidence>
<keyword evidence="2" id="KW-0456">Lyase</keyword>
<dbReference type="Proteomes" id="UP000031532">
    <property type="component" value="Unassembled WGS sequence"/>
</dbReference>
<dbReference type="Pfam" id="PF04752">
    <property type="entry name" value="ChaC"/>
    <property type="match status" value="1"/>
</dbReference>
<dbReference type="SUPFAM" id="SSF110857">
    <property type="entry name" value="Gamma-glutamyl cyclotransferase-like"/>
    <property type="match status" value="1"/>
</dbReference>
<dbReference type="InterPro" id="IPR036568">
    <property type="entry name" value="GGCT-like_sf"/>
</dbReference>
<dbReference type="GO" id="GO:0005737">
    <property type="term" value="C:cytoplasm"/>
    <property type="evidence" value="ECO:0007669"/>
    <property type="project" value="TreeGrafter"/>
</dbReference>
<evidence type="ECO:0000313" key="3">
    <source>
        <dbReference type="EMBL" id="NHC35276.1"/>
    </source>
</evidence>
<dbReference type="GO" id="GO:0006751">
    <property type="term" value="P:glutathione catabolic process"/>
    <property type="evidence" value="ECO:0007669"/>
    <property type="project" value="InterPro"/>
</dbReference>